<dbReference type="Proteomes" id="UP000627538">
    <property type="component" value="Unassembled WGS sequence"/>
</dbReference>
<evidence type="ECO:0000313" key="10">
    <source>
        <dbReference type="Proteomes" id="UP000627538"/>
    </source>
</evidence>
<dbReference type="GO" id="GO:0016740">
    <property type="term" value="F:transferase activity"/>
    <property type="evidence" value="ECO:0007669"/>
    <property type="project" value="UniProtKB-KW"/>
</dbReference>
<dbReference type="InterPro" id="IPR013780">
    <property type="entry name" value="Glyco_hydro_b"/>
</dbReference>
<dbReference type="InterPro" id="IPR045857">
    <property type="entry name" value="O16G_dom_2"/>
</dbReference>
<dbReference type="SUPFAM" id="SSF51445">
    <property type="entry name" value="(Trans)glycosidases"/>
    <property type="match status" value="1"/>
</dbReference>
<organism evidence="9 10">
    <name type="scientific">Nanchangia anserum</name>
    <dbReference type="NCBI Taxonomy" id="2692125"/>
    <lineage>
        <taxon>Bacteria</taxon>
        <taxon>Bacillati</taxon>
        <taxon>Actinomycetota</taxon>
        <taxon>Actinomycetes</taxon>
        <taxon>Actinomycetales</taxon>
        <taxon>Actinomycetaceae</taxon>
        <taxon>Nanchangia</taxon>
    </lineage>
</organism>
<evidence type="ECO:0000256" key="2">
    <source>
        <dbReference type="ARBA" id="ARBA00005496"/>
    </source>
</evidence>
<keyword evidence="5" id="KW-0106">Calcium</keyword>
<evidence type="ECO:0000256" key="4">
    <source>
        <dbReference type="ARBA" id="ARBA00022723"/>
    </source>
</evidence>
<dbReference type="InterPro" id="IPR032091">
    <property type="entry name" value="Malt_amylase-like_C"/>
</dbReference>
<dbReference type="PANTHER" id="PTHR10357:SF219">
    <property type="entry name" value="MALTOSE ALPHA-D-GLUCOSYLTRANSFERASE"/>
    <property type="match status" value="1"/>
</dbReference>
<name>A0A8I0KP26_9ACTO</name>
<evidence type="ECO:0000259" key="8">
    <source>
        <dbReference type="SMART" id="SM00642"/>
    </source>
</evidence>
<keyword evidence="4" id="KW-0479">Metal-binding</keyword>
<dbReference type="FunFam" id="3.20.20.80:FF:000055">
    <property type="entry name" value="Trehalose synthase"/>
    <property type="match status" value="1"/>
</dbReference>
<dbReference type="Gene3D" id="3.20.20.80">
    <property type="entry name" value="Glycosidases"/>
    <property type="match status" value="1"/>
</dbReference>
<dbReference type="Pfam" id="PF16657">
    <property type="entry name" value="Malt_amylase_C"/>
    <property type="match status" value="1"/>
</dbReference>
<dbReference type="GO" id="GO:0005975">
    <property type="term" value="P:carbohydrate metabolic process"/>
    <property type="evidence" value="ECO:0007669"/>
    <property type="project" value="InterPro"/>
</dbReference>
<feature type="domain" description="Glycosyl hydrolase family 13 catalytic" evidence="8">
    <location>
        <begin position="45"/>
        <end position="457"/>
    </location>
</feature>
<evidence type="ECO:0000256" key="3">
    <source>
        <dbReference type="ARBA" id="ARBA00012619"/>
    </source>
</evidence>
<dbReference type="Gene3D" id="2.60.40.1180">
    <property type="entry name" value="Golgi alpha-mannosidase II"/>
    <property type="match status" value="1"/>
</dbReference>
<dbReference type="EMBL" id="JACRUO010000002">
    <property type="protein sequence ID" value="MBD3689916.1"/>
    <property type="molecule type" value="Genomic_DNA"/>
</dbReference>
<gene>
    <name evidence="9" type="primary">treS</name>
    <name evidence="9" type="ORF">H8R10_06725</name>
</gene>
<evidence type="ECO:0000256" key="1">
    <source>
        <dbReference type="ARBA" id="ARBA00001595"/>
    </source>
</evidence>
<dbReference type="Pfam" id="PF00128">
    <property type="entry name" value="Alpha-amylase"/>
    <property type="match status" value="2"/>
</dbReference>
<keyword evidence="6 9" id="KW-0413">Isomerase</keyword>
<dbReference type="GO" id="GO:0046872">
    <property type="term" value="F:metal ion binding"/>
    <property type="evidence" value="ECO:0007669"/>
    <property type="project" value="UniProtKB-KW"/>
</dbReference>
<comment type="caution">
    <text evidence="9">The sequence shown here is derived from an EMBL/GenBank/DDBJ whole genome shotgun (WGS) entry which is preliminary data.</text>
</comment>
<dbReference type="SUPFAM" id="SSF51011">
    <property type="entry name" value="Glycosyl hydrolase domain"/>
    <property type="match status" value="1"/>
</dbReference>
<dbReference type="AlphaFoldDB" id="A0A8I0KP26"/>
<dbReference type="InterPro" id="IPR017853">
    <property type="entry name" value="GH"/>
</dbReference>
<protein>
    <recommendedName>
        <fullName evidence="3">maltose alpha-D-glucosyltransferase</fullName>
        <ecNumber evidence="3">5.4.99.16</ecNumber>
    </recommendedName>
    <alternativeName>
        <fullName evidence="7">Maltose alpha-D-glucosyltransferase</fullName>
    </alternativeName>
</protein>
<evidence type="ECO:0000256" key="5">
    <source>
        <dbReference type="ARBA" id="ARBA00022837"/>
    </source>
</evidence>
<keyword evidence="10" id="KW-1185">Reference proteome</keyword>
<comment type="similarity">
    <text evidence="2">Belongs to the glycosyl hydrolase 13 family. TreS subfamily.</text>
</comment>
<dbReference type="CDD" id="cd11334">
    <property type="entry name" value="AmyAc_TreS"/>
    <property type="match status" value="1"/>
</dbReference>
<evidence type="ECO:0000256" key="6">
    <source>
        <dbReference type="ARBA" id="ARBA00023235"/>
    </source>
</evidence>
<accession>A0A8I0KP26</accession>
<dbReference type="SMART" id="SM00642">
    <property type="entry name" value="Aamy"/>
    <property type="match status" value="1"/>
</dbReference>
<comment type="catalytic activity">
    <reaction evidence="1">
        <text>D-maltose = alpha,alpha-trehalose</text>
        <dbReference type="Rhea" id="RHEA:15145"/>
        <dbReference type="ChEBI" id="CHEBI:16551"/>
        <dbReference type="ChEBI" id="CHEBI:17306"/>
        <dbReference type="EC" id="5.4.99.16"/>
    </reaction>
</comment>
<evidence type="ECO:0000256" key="7">
    <source>
        <dbReference type="ARBA" id="ARBA00031378"/>
    </source>
</evidence>
<dbReference type="PANTHER" id="PTHR10357">
    <property type="entry name" value="ALPHA-AMYLASE FAMILY MEMBER"/>
    <property type="match status" value="1"/>
</dbReference>
<keyword evidence="9" id="KW-0808">Transferase</keyword>
<sequence length="583" mass="65666">MGSPRARLFRGGPVTGSLTPLAHSYEGVEAPSHDPHWYRQAVFYEVLLASYADANGDGVGDFAGLQSKLDYLAWLGIDAIWIPPFYPSPLRDGGYDISDYTAINPRYGTMEDFTALVGAAHERGIRVVIDMVLNHTSDEHPWFQASRSDPTGPYGDFYVWRDSDDDYRDARIIFIDTETSNWTKDPVRGQYFWHRFFSHQPDLNYDNPAVRAAIRNVVRFWCRTGVDAFRLDAIPYLYESNGTNCENLPATHEFIAELRAMVDEEFPGTVMIAEANQPPADVVDYFGTEATPECHICFHFPIMPRLFAALRAESGRGLRQILATLPPLPGGGQWGTFLRNHDELTLEMVDETERADMYRWYAPESRMRSNVGIRRRLAPLLGGSRRKIELAHAMLLSLPGSPFLYYGDEIGMGDNIWLPDRDGVRTPMQWDPTSGAGFSHADPESFLYPLIDAPGWDPRSTNVEESMARETSLLNWLRRALAVRRAYPCFGQGAMQLATTSREEVMAFIRRDETTTLLCVYNLAASAQAVSIDLPGMAGWHTRDIVDGGEFPRVSDADELTVTLTRHGYYWLELTCGGENSCH</sequence>
<proteinExistence type="inferred from homology"/>
<dbReference type="InterPro" id="IPR006047">
    <property type="entry name" value="GH13_cat_dom"/>
</dbReference>
<dbReference type="InterPro" id="IPR012810">
    <property type="entry name" value="TreS/a-amylase_N"/>
</dbReference>
<dbReference type="EC" id="5.4.99.16" evidence="3"/>
<dbReference type="NCBIfam" id="TIGR02456">
    <property type="entry name" value="treS_nterm"/>
    <property type="match status" value="1"/>
</dbReference>
<dbReference type="Gene3D" id="3.90.400.10">
    <property type="entry name" value="Oligo-1,6-glucosidase, Domain 2"/>
    <property type="match status" value="1"/>
</dbReference>
<evidence type="ECO:0000313" key="9">
    <source>
        <dbReference type="EMBL" id="MBD3689916.1"/>
    </source>
</evidence>
<dbReference type="GO" id="GO:0047471">
    <property type="term" value="F:maltose alpha-D-glucosyltransferase activity"/>
    <property type="evidence" value="ECO:0007669"/>
    <property type="project" value="UniProtKB-EC"/>
</dbReference>
<reference evidence="9 10" key="1">
    <citation type="submission" date="2020-08" db="EMBL/GenBank/DDBJ databases">
        <title>Winkia gen. nov., sp. nov., isolated from faeces of the Anser albifrons in China.</title>
        <authorList>
            <person name="Liu Q."/>
        </authorList>
    </citation>
    <scope>NUCLEOTIDE SEQUENCE [LARGE SCALE GENOMIC DNA]</scope>
    <source>
        <strain evidence="9 10">C62</strain>
    </source>
</reference>